<feature type="region of interest" description="Disordered" evidence="1">
    <location>
        <begin position="23"/>
        <end position="63"/>
    </location>
</feature>
<sequence>MVEDSAKDGAEALTEVNCAAAAALEEDGKVPRPDRQQHTSFRRERRGSEHGRNETCTDDEEGEEYVAGTSLSTTFIFRCLLSLSLSLKIAPLPALFFPRRLVSSDEK</sequence>
<evidence type="ECO:0000256" key="1">
    <source>
        <dbReference type="SAM" id="MobiDB-lite"/>
    </source>
</evidence>
<organism evidence="2 3">
    <name type="scientific">Dibothriocephalus latus</name>
    <name type="common">Fish tapeworm</name>
    <name type="synonym">Diphyllobothrium latum</name>
    <dbReference type="NCBI Taxonomy" id="60516"/>
    <lineage>
        <taxon>Eukaryota</taxon>
        <taxon>Metazoa</taxon>
        <taxon>Spiralia</taxon>
        <taxon>Lophotrochozoa</taxon>
        <taxon>Platyhelminthes</taxon>
        <taxon>Cestoda</taxon>
        <taxon>Eucestoda</taxon>
        <taxon>Diphyllobothriidea</taxon>
        <taxon>Diphyllobothriidae</taxon>
        <taxon>Dibothriocephalus</taxon>
    </lineage>
</organism>
<dbReference type="Proteomes" id="UP000281553">
    <property type="component" value="Unassembled WGS sequence"/>
</dbReference>
<dbReference type="OrthoDB" id="6730379at2759"/>
<dbReference type="EMBL" id="UYRU01105579">
    <property type="protein sequence ID" value="VDN42751.1"/>
    <property type="molecule type" value="Genomic_DNA"/>
</dbReference>
<gene>
    <name evidence="2" type="ORF">DILT_LOCUS18901</name>
</gene>
<dbReference type="AlphaFoldDB" id="A0A3P7PIT2"/>
<evidence type="ECO:0000313" key="3">
    <source>
        <dbReference type="Proteomes" id="UP000281553"/>
    </source>
</evidence>
<protein>
    <submittedName>
        <fullName evidence="2">Uncharacterized protein</fullName>
    </submittedName>
</protein>
<evidence type="ECO:0000313" key="2">
    <source>
        <dbReference type="EMBL" id="VDN42751.1"/>
    </source>
</evidence>
<feature type="compositionally biased region" description="Basic and acidic residues" evidence="1">
    <location>
        <begin position="26"/>
        <end position="37"/>
    </location>
</feature>
<feature type="compositionally biased region" description="Basic and acidic residues" evidence="1">
    <location>
        <begin position="46"/>
        <end position="55"/>
    </location>
</feature>
<keyword evidence="3" id="KW-1185">Reference proteome</keyword>
<accession>A0A3P7PIT2</accession>
<reference evidence="2 3" key="1">
    <citation type="submission" date="2018-11" db="EMBL/GenBank/DDBJ databases">
        <authorList>
            <consortium name="Pathogen Informatics"/>
        </authorList>
    </citation>
    <scope>NUCLEOTIDE SEQUENCE [LARGE SCALE GENOMIC DNA]</scope>
</reference>
<name>A0A3P7PIT2_DIBLA</name>
<proteinExistence type="predicted"/>